<reference evidence="3 4" key="1">
    <citation type="submission" date="2009-04" db="EMBL/GenBank/DDBJ databases">
        <authorList>
            <person name="Qin X."/>
            <person name="Bachman B."/>
            <person name="Battles P."/>
            <person name="Bell A."/>
            <person name="Bess C."/>
            <person name="Bickham C."/>
            <person name="Chaboub L."/>
            <person name="Chen D."/>
            <person name="Coyle M."/>
            <person name="Deiros D.R."/>
            <person name="Dinh H."/>
            <person name="Forbes L."/>
            <person name="Fowler G."/>
            <person name="Francisco L."/>
            <person name="Fu Q."/>
            <person name="Gubbala S."/>
            <person name="Hale W."/>
            <person name="Han Y."/>
            <person name="Hemphill L."/>
            <person name="Highlander S.K."/>
            <person name="Hirani K."/>
            <person name="Hogues M."/>
            <person name="Jackson L."/>
            <person name="Jakkamsetti A."/>
            <person name="Javaid M."/>
            <person name="Jiang H."/>
            <person name="Korchina V."/>
            <person name="Kovar C."/>
            <person name="Lara F."/>
            <person name="Lee S."/>
            <person name="Mata R."/>
            <person name="Mathew T."/>
            <person name="Moen C."/>
            <person name="Morales K."/>
            <person name="Munidasa M."/>
            <person name="Nazareth L."/>
            <person name="Ngo R."/>
            <person name="Nguyen L."/>
            <person name="Okwuonu G."/>
            <person name="Ongeri F."/>
            <person name="Patil S."/>
            <person name="Petrosino J."/>
            <person name="Pham C."/>
            <person name="Pham P."/>
            <person name="Pu L.-L."/>
            <person name="Puazo M."/>
            <person name="Raj R."/>
            <person name="Reid J."/>
            <person name="Rouhana J."/>
            <person name="Saada N."/>
            <person name="Shang Y."/>
            <person name="Simmons D."/>
            <person name="Thornton R."/>
            <person name="Warren J."/>
            <person name="Weissenberger G."/>
            <person name="Zhang J."/>
            <person name="Zhang L."/>
            <person name="Zhou C."/>
            <person name="Zhu D."/>
            <person name="Muzny D."/>
            <person name="Worley K."/>
            <person name="Gibbs R."/>
        </authorList>
    </citation>
    <scope>NUCLEOTIDE SEQUENCE [LARGE SCALE GENOMIC DNA]</scope>
    <source>
        <strain evidence="3 4">ATCC 19254</strain>
    </source>
</reference>
<evidence type="ECO:0000256" key="2">
    <source>
        <dbReference type="SAM" id="Phobius"/>
    </source>
</evidence>
<feature type="transmembrane region" description="Helical" evidence="2">
    <location>
        <begin position="37"/>
        <end position="58"/>
    </location>
</feature>
<keyword evidence="2" id="KW-0472">Membrane</keyword>
<organism evidence="3 4">
    <name type="scientific">Leuconostoc mesenteroides subsp. cremoris ATCC 19254</name>
    <dbReference type="NCBI Taxonomy" id="586220"/>
    <lineage>
        <taxon>Bacteria</taxon>
        <taxon>Bacillati</taxon>
        <taxon>Bacillota</taxon>
        <taxon>Bacilli</taxon>
        <taxon>Lactobacillales</taxon>
        <taxon>Lactobacillaceae</taxon>
        <taxon>Leuconostoc</taxon>
    </lineage>
</organism>
<evidence type="ECO:0000313" key="4">
    <source>
        <dbReference type="Proteomes" id="UP000004283"/>
    </source>
</evidence>
<keyword evidence="2" id="KW-1133">Transmembrane helix</keyword>
<feature type="compositionally biased region" description="Low complexity" evidence="1">
    <location>
        <begin position="83"/>
        <end position="122"/>
    </location>
</feature>
<comment type="caution">
    <text evidence="3">The sequence shown here is derived from an EMBL/GenBank/DDBJ whole genome shotgun (WGS) entry which is preliminary data.</text>
</comment>
<dbReference type="Proteomes" id="UP000004283">
    <property type="component" value="Unassembled WGS sequence"/>
</dbReference>
<accession>C2KJF8</accession>
<feature type="transmembrane region" description="Helical" evidence="2">
    <location>
        <begin position="6"/>
        <end position="25"/>
    </location>
</feature>
<protein>
    <submittedName>
        <fullName evidence="3">Uncharacterized protein</fullName>
    </submittedName>
</protein>
<name>C2KJF8_LEUMC</name>
<dbReference type="EMBL" id="ACKV01000035">
    <property type="protein sequence ID" value="EEJ42695.1"/>
    <property type="molecule type" value="Genomic_DNA"/>
</dbReference>
<dbReference type="AlphaFoldDB" id="C2KJF8"/>
<proteinExistence type="predicted"/>
<sequence>MSNAMMFLWLILSVAFWVTLIILILNKFRKKESKLTWKTPLILFIAGCASLIVGVSSMPQTNNRDTSADSSVSDAKISSKKSSSSKAAEASSKAAESSSKAAESSSRAAESSSRAAAMSSSEAVDKDPNSYKTGITYDQVARTPDDYEGKKMQFTGRVIQVIEDKSETQIRLAVDGNSDNIILVGFDPDILNGSRILEDDLVTVSGTSVGTVSYKSTMGGKITIPAMAAKIINDQGKASDDYGY</sequence>
<dbReference type="HOGENOM" id="CLU_083838_1_1_9"/>
<evidence type="ECO:0000256" key="1">
    <source>
        <dbReference type="SAM" id="MobiDB-lite"/>
    </source>
</evidence>
<keyword evidence="2" id="KW-0812">Transmembrane</keyword>
<gene>
    <name evidence="3" type="ORF">HMPREF0555_0774</name>
</gene>
<dbReference type="RefSeq" id="WP_002814968.1">
    <property type="nucleotide sequence ID" value="NZ_GG693383.1"/>
</dbReference>
<feature type="region of interest" description="Disordered" evidence="1">
    <location>
        <begin position="83"/>
        <end position="137"/>
    </location>
</feature>
<evidence type="ECO:0000313" key="3">
    <source>
        <dbReference type="EMBL" id="EEJ42695.1"/>
    </source>
</evidence>